<evidence type="ECO:0000256" key="2">
    <source>
        <dbReference type="ARBA" id="ARBA00022448"/>
    </source>
</evidence>
<dbReference type="Proteomes" id="UP001324427">
    <property type="component" value="Unassembled WGS sequence"/>
</dbReference>
<dbReference type="InterPro" id="IPR002293">
    <property type="entry name" value="AA/rel_permease1"/>
</dbReference>
<feature type="transmembrane region" description="Helical" evidence="7">
    <location>
        <begin position="451"/>
        <end position="476"/>
    </location>
</feature>
<accession>A0AAV9JUR6</accession>
<gene>
    <name evidence="8" type="ORF">LTR36_006321</name>
</gene>
<evidence type="ECO:0000256" key="1">
    <source>
        <dbReference type="ARBA" id="ARBA00004141"/>
    </source>
</evidence>
<feature type="transmembrane region" description="Helical" evidence="7">
    <location>
        <begin position="335"/>
        <end position="356"/>
    </location>
</feature>
<comment type="subcellular location">
    <subcellularLocation>
        <location evidence="1">Membrane</location>
        <topology evidence="1">Multi-pass membrane protein</topology>
    </subcellularLocation>
</comment>
<feature type="transmembrane region" description="Helical" evidence="7">
    <location>
        <begin position="198"/>
        <end position="217"/>
    </location>
</feature>
<reference evidence="8 9" key="1">
    <citation type="submission" date="2021-11" db="EMBL/GenBank/DDBJ databases">
        <title>Black yeast isolated from Biological Soil Crust.</title>
        <authorList>
            <person name="Kurbessoian T."/>
        </authorList>
    </citation>
    <scope>NUCLEOTIDE SEQUENCE [LARGE SCALE GENOMIC DNA]</scope>
    <source>
        <strain evidence="8 9">CCFEE 5522</strain>
    </source>
</reference>
<feature type="transmembrane region" description="Helical" evidence="7">
    <location>
        <begin position="167"/>
        <end position="186"/>
    </location>
</feature>
<evidence type="ECO:0008006" key="10">
    <source>
        <dbReference type="Google" id="ProtNLM"/>
    </source>
</evidence>
<dbReference type="Gene3D" id="1.20.1740.10">
    <property type="entry name" value="Amino acid/polyamine transporter I"/>
    <property type="match status" value="1"/>
</dbReference>
<evidence type="ECO:0000256" key="7">
    <source>
        <dbReference type="SAM" id="Phobius"/>
    </source>
</evidence>
<comment type="caution">
    <text evidence="8">The sequence shown here is derived from an EMBL/GenBank/DDBJ whole genome shotgun (WGS) entry which is preliminary data.</text>
</comment>
<keyword evidence="4 7" id="KW-1133">Transmembrane helix</keyword>
<feature type="transmembrane region" description="Helical" evidence="7">
    <location>
        <begin position="76"/>
        <end position="102"/>
    </location>
</feature>
<dbReference type="AlphaFoldDB" id="A0AAV9JUR6"/>
<feature type="transmembrane region" description="Helical" evidence="7">
    <location>
        <begin position="410"/>
        <end position="430"/>
    </location>
</feature>
<feature type="region of interest" description="Disordered" evidence="6">
    <location>
        <begin position="1"/>
        <end position="21"/>
    </location>
</feature>
<name>A0AAV9JUR6_9PEZI</name>
<feature type="transmembrane region" description="Helical" evidence="7">
    <location>
        <begin position="123"/>
        <end position="147"/>
    </location>
</feature>
<dbReference type="GO" id="GO:0022857">
    <property type="term" value="F:transmembrane transporter activity"/>
    <property type="evidence" value="ECO:0007669"/>
    <property type="project" value="InterPro"/>
</dbReference>
<dbReference type="Pfam" id="PF13520">
    <property type="entry name" value="AA_permease_2"/>
    <property type="match status" value="1"/>
</dbReference>
<keyword evidence="2" id="KW-0813">Transport</keyword>
<proteinExistence type="predicted"/>
<keyword evidence="5 7" id="KW-0472">Membrane</keyword>
<feature type="transmembrane region" description="Helical" evidence="7">
    <location>
        <begin position="280"/>
        <end position="302"/>
    </location>
</feature>
<evidence type="ECO:0000313" key="8">
    <source>
        <dbReference type="EMBL" id="KAK4549324.1"/>
    </source>
</evidence>
<feature type="transmembrane region" description="Helical" evidence="7">
    <location>
        <begin position="482"/>
        <end position="503"/>
    </location>
</feature>
<evidence type="ECO:0000256" key="6">
    <source>
        <dbReference type="SAM" id="MobiDB-lite"/>
    </source>
</evidence>
<feature type="transmembrane region" description="Helical" evidence="7">
    <location>
        <begin position="237"/>
        <end position="259"/>
    </location>
</feature>
<keyword evidence="9" id="KW-1185">Reference proteome</keyword>
<sequence length="549" mass="59899">MDSDNEKKLPPPFEGLDEGVGTTTEGELINVSGHVQELDRSFGFFSIASIGILSDNAWGAGGGSLVIALYNGGGPGVMYGLIASIFFYSTIAACLAELASAIPSSASVYHWASVSAGPKYGKIVSFYAGWWNAVAWIFGAASASLFAAETLIAMYSVYHPDYTPQRWQIFICFVCVTWLDLSLVLFGQRFLAKASTMMGTLLLCIFLVTTLVCAIMPSQTGAGYASSSFVWGEWQNLTGWNSNGFVFLMGILNGAYAIGTPDGVTHLCEEIPNPRRNIPYGILSQMTTGSITTFFFYMSVLYCVTDLTAVFDTNITALPLAAIYQQATRSNAGTFGLLFIFFIDQILNIPGGYITCGRMLWTLARDDATPFSSWVRRVDPKWRNPFNAQIVCGVCVTILGAIYVGNATAFTAFVGSFTIFTTWSYCAAILPHLLSGRKYVKRGPFWMPAAVFYPVAGIACAYVIVFNIIYMFPYVYPVDVASMNYACVMVGGITILLTAWYIWKRSHGYEGPRVQQDAHDDILKGVVGLSAKDDERIRRASIASAQSVH</sequence>
<feature type="transmembrane region" description="Helical" evidence="7">
    <location>
        <begin position="386"/>
        <end position="404"/>
    </location>
</feature>
<evidence type="ECO:0000256" key="3">
    <source>
        <dbReference type="ARBA" id="ARBA00022692"/>
    </source>
</evidence>
<keyword evidence="3 7" id="KW-0812">Transmembrane</keyword>
<protein>
    <recommendedName>
        <fullName evidence="10">Amino acid transporter</fullName>
    </recommendedName>
</protein>
<evidence type="ECO:0000256" key="5">
    <source>
        <dbReference type="ARBA" id="ARBA00023136"/>
    </source>
</evidence>
<dbReference type="PANTHER" id="PTHR45649">
    <property type="entry name" value="AMINO-ACID PERMEASE BAT1"/>
    <property type="match status" value="1"/>
</dbReference>
<dbReference type="PANTHER" id="PTHR45649:SF27">
    <property type="entry name" value="CHOLINE TRANSPORTER (EUROFUNG)"/>
    <property type="match status" value="1"/>
</dbReference>
<organism evidence="8 9">
    <name type="scientific">Oleoguttula mirabilis</name>
    <dbReference type="NCBI Taxonomy" id="1507867"/>
    <lineage>
        <taxon>Eukaryota</taxon>
        <taxon>Fungi</taxon>
        <taxon>Dikarya</taxon>
        <taxon>Ascomycota</taxon>
        <taxon>Pezizomycotina</taxon>
        <taxon>Dothideomycetes</taxon>
        <taxon>Dothideomycetidae</taxon>
        <taxon>Mycosphaerellales</taxon>
        <taxon>Teratosphaeriaceae</taxon>
        <taxon>Oleoguttula</taxon>
    </lineage>
</organism>
<dbReference type="GO" id="GO:0016020">
    <property type="term" value="C:membrane"/>
    <property type="evidence" value="ECO:0007669"/>
    <property type="project" value="UniProtKB-SubCell"/>
</dbReference>
<evidence type="ECO:0000313" key="9">
    <source>
        <dbReference type="Proteomes" id="UP001324427"/>
    </source>
</evidence>
<dbReference type="EMBL" id="JAVFHQ010000004">
    <property type="protein sequence ID" value="KAK4549324.1"/>
    <property type="molecule type" value="Genomic_DNA"/>
</dbReference>
<evidence type="ECO:0000256" key="4">
    <source>
        <dbReference type="ARBA" id="ARBA00022989"/>
    </source>
</evidence>
<dbReference type="PIRSF" id="PIRSF006060">
    <property type="entry name" value="AA_transporter"/>
    <property type="match status" value="1"/>
</dbReference>